<dbReference type="Proteomes" id="UP000308744">
    <property type="component" value="Unassembled WGS sequence"/>
</dbReference>
<evidence type="ECO:0000313" key="1">
    <source>
        <dbReference type="EMBL" id="TKI65599.1"/>
    </source>
</evidence>
<reference evidence="1 2" key="1">
    <citation type="submission" date="2019-04" db="EMBL/GenBank/DDBJ databases">
        <title>Lysinibacillus genome sequencing.</title>
        <authorList>
            <person name="Dunlap C."/>
        </authorList>
    </citation>
    <scope>NUCLEOTIDE SEQUENCE [LARGE SCALE GENOMIC DNA]</scope>
    <source>
        <strain evidence="1 2">CCTCC AB 2010389</strain>
    </source>
</reference>
<protein>
    <recommendedName>
        <fullName evidence="3">DUF2528 family protein</fullName>
    </recommendedName>
</protein>
<accession>A0A4U2YVQ0</accession>
<keyword evidence="2" id="KW-1185">Reference proteome</keyword>
<dbReference type="EMBL" id="SZPU01000062">
    <property type="protein sequence ID" value="TKI65599.1"/>
    <property type="molecule type" value="Genomic_DNA"/>
</dbReference>
<dbReference type="AlphaFoldDB" id="A0A4U2YVQ0"/>
<comment type="caution">
    <text evidence="1">The sequence shown here is derived from an EMBL/GenBank/DDBJ whole genome shotgun (WGS) entry which is preliminary data.</text>
</comment>
<evidence type="ECO:0008006" key="3">
    <source>
        <dbReference type="Google" id="ProtNLM"/>
    </source>
</evidence>
<proteinExistence type="predicted"/>
<gene>
    <name evidence="1" type="ORF">FC756_16245</name>
</gene>
<organism evidence="1 2">
    <name type="scientific">Lysinibacillus mangiferihumi</name>
    <dbReference type="NCBI Taxonomy" id="1130819"/>
    <lineage>
        <taxon>Bacteria</taxon>
        <taxon>Bacillati</taxon>
        <taxon>Bacillota</taxon>
        <taxon>Bacilli</taxon>
        <taxon>Bacillales</taxon>
        <taxon>Bacillaceae</taxon>
        <taxon>Lysinibacillus</taxon>
    </lineage>
</organism>
<name>A0A4U2YVQ0_9BACI</name>
<evidence type="ECO:0000313" key="2">
    <source>
        <dbReference type="Proteomes" id="UP000308744"/>
    </source>
</evidence>
<sequence length="107" mass="12720">MKRKFEVEVVRTDKYVIELDESVMDDSWMENFYQHMHEFESLAKHAEHIAQYRARFNNGSYYGGFIEGYGEIALEGKVRQDENWHFPAVNILKADEDNDIEVEVKEI</sequence>
<dbReference type="RefSeq" id="WP_107896416.1">
    <property type="nucleotide sequence ID" value="NZ_PYWM01000020.1"/>
</dbReference>